<dbReference type="OrthoDB" id="4062651at2759"/>
<evidence type="ECO:0000259" key="2">
    <source>
        <dbReference type="PROSITE" id="PS50011"/>
    </source>
</evidence>
<dbReference type="FunFam" id="1.10.510.10:FF:000778">
    <property type="entry name" value="Kinase family protein"/>
    <property type="match status" value="1"/>
</dbReference>
<dbReference type="SUPFAM" id="SSF56112">
    <property type="entry name" value="Protein kinase-like (PK-like)"/>
    <property type="match status" value="1"/>
</dbReference>
<dbReference type="EMBL" id="JACGCM010002839">
    <property type="protein sequence ID" value="KAF6134468.1"/>
    <property type="molecule type" value="Genomic_DNA"/>
</dbReference>
<protein>
    <recommendedName>
        <fullName evidence="2">Protein kinase domain-containing protein</fullName>
    </recommendedName>
</protein>
<comment type="caution">
    <text evidence="3">The sequence shown here is derived from an EMBL/GenBank/DDBJ whole genome shotgun (WGS) entry which is preliminary data.</text>
</comment>
<dbReference type="Proteomes" id="UP000541444">
    <property type="component" value="Unassembled WGS sequence"/>
</dbReference>
<feature type="region of interest" description="Disordered" evidence="1">
    <location>
        <begin position="671"/>
        <end position="694"/>
    </location>
</feature>
<dbReference type="InterPro" id="IPR001245">
    <property type="entry name" value="Ser-Thr/Tyr_kinase_cat_dom"/>
</dbReference>
<evidence type="ECO:0000313" key="3">
    <source>
        <dbReference type="EMBL" id="KAF6134468.1"/>
    </source>
</evidence>
<feature type="domain" description="Protein kinase" evidence="2">
    <location>
        <begin position="239"/>
        <end position="513"/>
    </location>
</feature>
<dbReference type="Gene3D" id="1.10.510.10">
    <property type="entry name" value="Transferase(Phosphotransferase) domain 1"/>
    <property type="match status" value="1"/>
</dbReference>
<proteinExistence type="predicted"/>
<dbReference type="PROSITE" id="PS50011">
    <property type="entry name" value="PROTEIN_KINASE_DOM"/>
    <property type="match status" value="1"/>
</dbReference>
<dbReference type="PANTHER" id="PTHR44329">
    <property type="entry name" value="SERINE/THREONINE-PROTEIN KINASE TNNI3K-RELATED"/>
    <property type="match status" value="1"/>
</dbReference>
<dbReference type="AlphaFoldDB" id="A0A7J7KVW0"/>
<dbReference type="InterPro" id="IPR000719">
    <property type="entry name" value="Prot_kinase_dom"/>
</dbReference>
<dbReference type="GO" id="GO:0005524">
    <property type="term" value="F:ATP binding"/>
    <property type="evidence" value="ECO:0007669"/>
    <property type="project" value="InterPro"/>
</dbReference>
<gene>
    <name evidence="3" type="ORF">GIB67_034882</name>
</gene>
<dbReference type="Pfam" id="PF06760">
    <property type="entry name" value="DUF1221"/>
    <property type="match status" value="1"/>
</dbReference>
<dbReference type="InterPro" id="IPR010632">
    <property type="entry name" value="DUF1221"/>
</dbReference>
<evidence type="ECO:0000256" key="1">
    <source>
        <dbReference type="SAM" id="MobiDB-lite"/>
    </source>
</evidence>
<reference evidence="3 4" key="1">
    <citation type="journal article" date="2020" name="IScience">
        <title>Genome Sequencing of the Endangered Kingdonia uniflora (Circaeasteraceae, Ranunculales) Reveals Potential Mechanisms of Evolutionary Specialization.</title>
        <authorList>
            <person name="Sun Y."/>
            <person name="Deng T."/>
            <person name="Zhang A."/>
            <person name="Moore M.J."/>
            <person name="Landis J.B."/>
            <person name="Lin N."/>
            <person name="Zhang H."/>
            <person name="Zhang X."/>
            <person name="Huang J."/>
            <person name="Zhang X."/>
            <person name="Sun H."/>
            <person name="Wang H."/>
        </authorList>
    </citation>
    <scope>NUCLEOTIDE SEQUENCE [LARGE SCALE GENOMIC DNA]</scope>
    <source>
        <strain evidence="3">TB1705</strain>
        <tissue evidence="3">Leaf</tissue>
    </source>
</reference>
<dbReference type="GO" id="GO:0004674">
    <property type="term" value="F:protein serine/threonine kinase activity"/>
    <property type="evidence" value="ECO:0007669"/>
    <property type="project" value="TreeGrafter"/>
</dbReference>
<name>A0A7J7KVW0_9MAGN</name>
<keyword evidence="4" id="KW-1185">Reference proteome</keyword>
<dbReference type="PANTHER" id="PTHR44329:SF260">
    <property type="entry name" value="PROTEIN KINASE DOMAIN-CONTAINING PROTEIN"/>
    <property type="match status" value="1"/>
</dbReference>
<evidence type="ECO:0000313" key="4">
    <source>
        <dbReference type="Proteomes" id="UP000541444"/>
    </source>
</evidence>
<dbReference type="Pfam" id="PF07714">
    <property type="entry name" value="PK_Tyr_Ser-Thr"/>
    <property type="match status" value="1"/>
</dbReference>
<accession>A0A7J7KVW0</accession>
<dbReference type="InterPro" id="IPR011009">
    <property type="entry name" value="Kinase-like_dom_sf"/>
</dbReference>
<dbReference type="InterPro" id="IPR051681">
    <property type="entry name" value="Ser/Thr_Kinases-Pseudokinases"/>
</dbReference>
<sequence>MEQLRHIGMVLGSLKALMVFKEDIQINQRQCCLLVDMFNLAFEGITEEIKQSLRFEERHTKWRILEQPLKELLRVVKEGELYIQHCLEMKDWWAKAIFYAQNTDCVELHIHDLLCCVPVVIEAIEIVGEISGCDQDEIKKRRLILTKKYVKEWKDPKLFQWNFGKHYLVSQEICNRLDSVWKEDRWLLMETIREKKSLGSQSKQEQQLTELLFKKLDDSEHSNGNHLFPSSILVSSKDYQVKRRLGSGSQYKEINWLGENFAVRHFFGEIEQVIPEISLVSSLSHPNVMQFLCGFSDEEKKECFLVMELMNKDLSSYMKELCRPRKRVPFSVPVAVDLMLQIARGMEYLHSRKIYHGHLNPSNILVKARNSTSEGYLNVKIYGFGSSSIKNLTYRSASVQNGSNPFIWYAPEVLLEEEQPGNGCVSKYSEKADVYSFGMICFELLTGKVPFDDGHLQGDKMSRNIRTGERPLFPFQSPKYLTNLTKKCWHTDIAQRPSFLSICRILRYIKRFLAMNPDHSQPDAPMPLIDYCDVEMGISSQLSQWGISDQARVSQIPFHIFGYRVVEKEKTCLTVRKKSSESGSEGASIGEDDHVCAVGDTLSLISASEMSVMSLDSNNKKISLRKKIADMKASKTTGTGMAKGKLRPPQLILSRGSRSLRYESFPMVISPMLSSPKNKRRSSSSGHASDSELA</sequence>
<organism evidence="3 4">
    <name type="scientific">Kingdonia uniflora</name>
    <dbReference type="NCBI Taxonomy" id="39325"/>
    <lineage>
        <taxon>Eukaryota</taxon>
        <taxon>Viridiplantae</taxon>
        <taxon>Streptophyta</taxon>
        <taxon>Embryophyta</taxon>
        <taxon>Tracheophyta</taxon>
        <taxon>Spermatophyta</taxon>
        <taxon>Magnoliopsida</taxon>
        <taxon>Ranunculales</taxon>
        <taxon>Circaeasteraceae</taxon>
        <taxon>Kingdonia</taxon>
    </lineage>
</organism>